<feature type="region of interest" description="Disordered" evidence="1">
    <location>
        <begin position="52"/>
        <end position="143"/>
    </location>
</feature>
<feature type="region of interest" description="Disordered" evidence="1">
    <location>
        <begin position="279"/>
        <end position="350"/>
    </location>
</feature>
<keyword evidence="3" id="KW-1185">Reference proteome</keyword>
<dbReference type="Proteomes" id="UP001497623">
    <property type="component" value="Unassembled WGS sequence"/>
</dbReference>
<proteinExistence type="predicted"/>
<evidence type="ECO:0000313" key="2">
    <source>
        <dbReference type="EMBL" id="CAL4067928.1"/>
    </source>
</evidence>
<feature type="region of interest" description="Disordered" evidence="1">
    <location>
        <begin position="1"/>
        <end position="20"/>
    </location>
</feature>
<dbReference type="EMBL" id="CAXKWB010002880">
    <property type="protein sequence ID" value="CAL4067928.1"/>
    <property type="molecule type" value="Genomic_DNA"/>
</dbReference>
<dbReference type="AlphaFoldDB" id="A0AAV2Q4A3"/>
<feature type="compositionally biased region" description="Polar residues" evidence="1">
    <location>
        <begin position="280"/>
        <end position="293"/>
    </location>
</feature>
<reference evidence="2 3" key="1">
    <citation type="submission" date="2024-05" db="EMBL/GenBank/DDBJ databases">
        <authorList>
            <person name="Wallberg A."/>
        </authorList>
    </citation>
    <scope>NUCLEOTIDE SEQUENCE [LARGE SCALE GENOMIC DNA]</scope>
</reference>
<name>A0AAV2Q4A3_MEGNR</name>
<accession>A0AAV2Q4A3</accession>
<gene>
    <name evidence="2" type="ORF">MNOR_LOCUS6810</name>
</gene>
<feature type="compositionally biased region" description="Basic and acidic residues" evidence="1">
    <location>
        <begin position="93"/>
        <end position="139"/>
    </location>
</feature>
<evidence type="ECO:0000313" key="3">
    <source>
        <dbReference type="Proteomes" id="UP001497623"/>
    </source>
</evidence>
<feature type="compositionally biased region" description="Basic and acidic residues" evidence="1">
    <location>
        <begin position="294"/>
        <end position="323"/>
    </location>
</feature>
<sequence length="350" mass="41033">MDQPNEMHTEKSNDVEQTIKHQTFEISDKYSITPIAKEESLLSKEEDMIKVPISKKKGPQRSYIQTKAVENKVKNKQPIMNRESARIHSNTIVDKDNWSLDQEKEANKNIKETRINKTEKNESENNVDPRKESRKEQTRQHMPKRIPNQKVIDEFINMESIESPINSGYTFIENTKGSIQDQNNMYIKEEQHCQRSLSDEKPLIEKEKNKNKIELSESMVKPTKNIKMVSENKTENIEETKLSKHTGSSSKIIKRVSFKDPKKDDQIKELESNKTEKINENATFCEQNTTDQLKQSRKDKLQRGEETFPNRNYNEIKLEEMRKNKCKPKQTETDVTQELIMPEKMSKTGK</sequence>
<comment type="caution">
    <text evidence="2">The sequence shown here is derived from an EMBL/GenBank/DDBJ whole genome shotgun (WGS) entry which is preliminary data.</text>
</comment>
<organism evidence="2 3">
    <name type="scientific">Meganyctiphanes norvegica</name>
    <name type="common">Northern krill</name>
    <name type="synonym">Thysanopoda norvegica</name>
    <dbReference type="NCBI Taxonomy" id="48144"/>
    <lineage>
        <taxon>Eukaryota</taxon>
        <taxon>Metazoa</taxon>
        <taxon>Ecdysozoa</taxon>
        <taxon>Arthropoda</taxon>
        <taxon>Crustacea</taxon>
        <taxon>Multicrustacea</taxon>
        <taxon>Malacostraca</taxon>
        <taxon>Eumalacostraca</taxon>
        <taxon>Eucarida</taxon>
        <taxon>Euphausiacea</taxon>
        <taxon>Euphausiidae</taxon>
        <taxon>Meganyctiphanes</taxon>
    </lineage>
</organism>
<evidence type="ECO:0000256" key="1">
    <source>
        <dbReference type="SAM" id="MobiDB-lite"/>
    </source>
</evidence>
<protein>
    <submittedName>
        <fullName evidence="2">Uncharacterized protein</fullName>
    </submittedName>
</protein>
<feature type="non-terminal residue" evidence="2">
    <location>
        <position position="350"/>
    </location>
</feature>